<evidence type="ECO:0000256" key="1">
    <source>
        <dbReference type="ARBA" id="ARBA00007730"/>
    </source>
</evidence>
<dbReference type="EMBL" id="CP013140">
    <property type="protein sequence ID" value="ALN56461.1"/>
    <property type="molecule type" value="Genomic_DNA"/>
</dbReference>
<dbReference type="InterPro" id="IPR007803">
    <property type="entry name" value="Asp/Arg/Pro-Hydrxlase"/>
</dbReference>
<dbReference type="STRING" id="69.GLE_1103"/>
<dbReference type="InterPro" id="IPR051821">
    <property type="entry name" value="Asp/Asn_beta-hydroxylase"/>
</dbReference>
<dbReference type="Gene3D" id="1.25.40.10">
    <property type="entry name" value="Tetratricopeptide repeat domain"/>
    <property type="match status" value="1"/>
</dbReference>
<proteinExistence type="inferred from homology"/>
<keyword evidence="2" id="KW-0223">Dioxygenase</keyword>
<organism evidence="6 7">
    <name type="scientific">Lysobacter enzymogenes</name>
    <dbReference type="NCBI Taxonomy" id="69"/>
    <lineage>
        <taxon>Bacteria</taxon>
        <taxon>Pseudomonadati</taxon>
        <taxon>Pseudomonadota</taxon>
        <taxon>Gammaproteobacteria</taxon>
        <taxon>Lysobacterales</taxon>
        <taxon>Lysobacteraceae</taxon>
        <taxon>Lysobacter</taxon>
    </lineage>
</organism>
<dbReference type="EC" id="1.14.11.16" evidence="6"/>
<dbReference type="SUPFAM" id="SSF51197">
    <property type="entry name" value="Clavaminate synthase-like"/>
    <property type="match status" value="1"/>
</dbReference>
<dbReference type="GO" id="GO:0062101">
    <property type="term" value="F:peptidyl-aspartic acid 3-dioxygenase activity"/>
    <property type="evidence" value="ECO:0007669"/>
    <property type="project" value="UniProtKB-EC"/>
</dbReference>
<evidence type="ECO:0000313" key="7">
    <source>
        <dbReference type="Proteomes" id="UP000061569"/>
    </source>
</evidence>
<name>A0A0S2DDS5_LYSEN</name>
<feature type="domain" description="Aspartyl/asparaginy/proline hydroxylase" evidence="5">
    <location>
        <begin position="318"/>
        <end position="481"/>
    </location>
</feature>
<feature type="repeat" description="TPR" evidence="4">
    <location>
        <begin position="123"/>
        <end position="156"/>
    </location>
</feature>
<accession>A0A0S2DDS5</accession>
<keyword evidence="4" id="KW-0802">TPR repeat</keyword>
<dbReference type="PANTHER" id="PTHR46332">
    <property type="entry name" value="ASPARTATE BETA-HYDROXYLASE DOMAIN-CONTAINING PROTEIN 2"/>
    <property type="match status" value="1"/>
</dbReference>
<gene>
    <name evidence="6" type="ORF">GLE_1103</name>
</gene>
<dbReference type="SUPFAM" id="SSF48452">
    <property type="entry name" value="TPR-like"/>
    <property type="match status" value="1"/>
</dbReference>
<dbReference type="SMART" id="SM00028">
    <property type="entry name" value="TPR"/>
    <property type="match status" value="3"/>
</dbReference>
<evidence type="ECO:0000256" key="4">
    <source>
        <dbReference type="PROSITE-ProRule" id="PRU00339"/>
    </source>
</evidence>
<keyword evidence="3 6" id="KW-0560">Oxidoreductase</keyword>
<dbReference type="InterPro" id="IPR027443">
    <property type="entry name" value="IPNS-like_sf"/>
</dbReference>
<dbReference type="PATRIC" id="fig|69.6.peg.1090"/>
<reference evidence="6 7" key="1">
    <citation type="submission" date="2015-11" db="EMBL/GenBank/DDBJ databases">
        <title>Genome sequences of Lysobacter enzymogenes strain C3 and Lysobacter antibioticus ATCC 29479.</title>
        <authorList>
            <person name="Kobayashi D.Y."/>
        </authorList>
    </citation>
    <scope>NUCLEOTIDE SEQUENCE [LARGE SCALE GENOMIC DNA]</scope>
    <source>
        <strain evidence="6 7">C3</strain>
    </source>
</reference>
<dbReference type="GO" id="GO:0016020">
    <property type="term" value="C:membrane"/>
    <property type="evidence" value="ECO:0007669"/>
    <property type="project" value="TreeGrafter"/>
</dbReference>
<dbReference type="Gene3D" id="2.60.120.330">
    <property type="entry name" value="B-lactam Antibiotic, Isopenicillin N Synthase, Chain"/>
    <property type="match status" value="1"/>
</dbReference>
<protein>
    <submittedName>
        <fullName evidence="6">Aspartyl/Asparaginyl beta-hydroxylase family</fullName>
        <ecNumber evidence="6">1.14.11.16</ecNumber>
    </submittedName>
</protein>
<comment type="similarity">
    <text evidence="1">Belongs to the aspartyl/asparaginyl beta-hydroxylase family.</text>
</comment>
<dbReference type="KEGG" id="lez:GLE_1103"/>
<dbReference type="PANTHER" id="PTHR46332:SF5">
    <property type="entry name" value="ASPARTATE BETA-HYDROXYLASE DOMAIN CONTAINING 2"/>
    <property type="match status" value="1"/>
</dbReference>
<dbReference type="PROSITE" id="PS50005">
    <property type="entry name" value="TPR"/>
    <property type="match status" value="1"/>
</dbReference>
<sequence>MPYRPPRRVRAPWLRSPIRRFADSPIRRFADSVVCWFAAPPRRRAYEPISGQADPLAARAARYAKRARRCMVWPITITRGRGAVLSEQVNQLVQAAGLASRAGRWQEAERLWQQVRALAPQHPQALYSLGVHALQRGDAQGAIELLQAAHRAAPRDPMILLSIGMVERERGNLQAESEAIQAALALDPYFLAGLLAKASWLERQGQARAAAQAWRNALTVAPPQPHWPDMLRSQLEHAQRKVEEYRDEFAAFLEHRVGGTREALEFGARGRWQEAASIMVGRSTPYLSQSNQLCVPRLPAIPFFEREQFAWAPELESRTHDILREMRQALRDEQAEFTPYIEYQPGDPVNQWRELNHSRRWSTYKLWSYSQPVDAHLARCPATRAALEAVDMADIADVCPNAMFSALAPHTHIPPHHGETNARLVAHLPLIVPEKCSYRVGFERREWKVGETLIFDDSIEHEARNDSDDLRVVLIFDVWNPLLSLAERAMVDAMMAAHREFLAGAQR</sequence>
<dbReference type="Proteomes" id="UP000061569">
    <property type="component" value="Chromosome"/>
</dbReference>
<dbReference type="InterPro" id="IPR011990">
    <property type="entry name" value="TPR-like_helical_dom_sf"/>
</dbReference>
<dbReference type="InterPro" id="IPR019734">
    <property type="entry name" value="TPR_rpt"/>
</dbReference>
<dbReference type="Pfam" id="PF13432">
    <property type="entry name" value="TPR_16"/>
    <property type="match status" value="1"/>
</dbReference>
<dbReference type="Pfam" id="PF05118">
    <property type="entry name" value="Asp_Arg_Hydrox"/>
    <property type="match status" value="1"/>
</dbReference>
<evidence type="ECO:0000313" key="6">
    <source>
        <dbReference type="EMBL" id="ALN56461.1"/>
    </source>
</evidence>
<dbReference type="AlphaFoldDB" id="A0A0S2DDS5"/>
<evidence type="ECO:0000256" key="3">
    <source>
        <dbReference type="ARBA" id="ARBA00023002"/>
    </source>
</evidence>
<evidence type="ECO:0000256" key="2">
    <source>
        <dbReference type="ARBA" id="ARBA00022964"/>
    </source>
</evidence>
<evidence type="ECO:0000259" key="5">
    <source>
        <dbReference type="Pfam" id="PF05118"/>
    </source>
</evidence>